<name>A0AAN5DBR3_9BILA</name>
<feature type="compositionally biased region" description="Basic and acidic residues" evidence="1">
    <location>
        <begin position="50"/>
        <end position="61"/>
    </location>
</feature>
<dbReference type="AlphaFoldDB" id="A0AAN5DBR3"/>
<feature type="compositionally biased region" description="Polar residues" evidence="1">
    <location>
        <begin position="124"/>
        <end position="139"/>
    </location>
</feature>
<protein>
    <submittedName>
        <fullName evidence="2">Uncharacterized protein</fullName>
    </submittedName>
</protein>
<gene>
    <name evidence="2" type="ORF">PMAYCL1PPCAC_30813</name>
</gene>
<sequence>MGSAGRARLPPLYRMPPTSSTPTPTPLHSSTTLKRSTSNARTNQCTTDDTLPRARKGEWWHRLPASSTPLAHPRRNQFQSRPQPRRKKRCLGSNVNGAWSVELRDARRARREKTTDVSAGKDGVSTTRYVNANRNVVSS</sequence>
<feature type="region of interest" description="Disordered" evidence="1">
    <location>
        <begin position="106"/>
        <end position="139"/>
    </location>
</feature>
<accession>A0AAN5DBR3</accession>
<organism evidence="2 3">
    <name type="scientific">Pristionchus mayeri</name>
    <dbReference type="NCBI Taxonomy" id="1317129"/>
    <lineage>
        <taxon>Eukaryota</taxon>
        <taxon>Metazoa</taxon>
        <taxon>Ecdysozoa</taxon>
        <taxon>Nematoda</taxon>
        <taxon>Chromadorea</taxon>
        <taxon>Rhabditida</taxon>
        <taxon>Rhabditina</taxon>
        <taxon>Diplogasteromorpha</taxon>
        <taxon>Diplogasteroidea</taxon>
        <taxon>Neodiplogasteridae</taxon>
        <taxon>Pristionchus</taxon>
    </lineage>
</organism>
<comment type="caution">
    <text evidence="2">The sequence shown here is derived from an EMBL/GenBank/DDBJ whole genome shotgun (WGS) entry which is preliminary data.</text>
</comment>
<feature type="compositionally biased region" description="Polar residues" evidence="1">
    <location>
        <begin position="34"/>
        <end position="49"/>
    </location>
</feature>
<dbReference type="EMBL" id="BTRK01000006">
    <property type="protein sequence ID" value="GMR60618.1"/>
    <property type="molecule type" value="Genomic_DNA"/>
</dbReference>
<feature type="region of interest" description="Disordered" evidence="1">
    <location>
        <begin position="1"/>
        <end position="93"/>
    </location>
</feature>
<evidence type="ECO:0000256" key="1">
    <source>
        <dbReference type="SAM" id="MobiDB-lite"/>
    </source>
</evidence>
<keyword evidence="3" id="KW-1185">Reference proteome</keyword>
<proteinExistence type="predicted"/>
<reference evidence="3" key="1">
    <citation type="submission" date="2022-10" db="EMBL/GenBank/DDBJ databases">
        <title>Genome assembly of Pristionchus species.</title>
        <authorList>
            <person name="Yoshida K."/>
            <person name="Sommer R.J."/>
        </authorList>
    </citation>
    <scope>NUCLEOTIDE SEQUENCE [LARGE SCALE GENOMIC DNA]</scope>
    <source>
        <strain evidence="3">RS5460</strain>
    </source>
</reference>
<evidence type="ECO:0000313" key="3">
    <source>
        <dbReference type="Proteomes" id="UP001328107"/>
    </source>
</evidence>
<feature type="compositionally biased region" description="Low complexity" evidence="1">
    <location>
        <begin position="16"/>
        <end position="33"/>
    </location>
</feature>
<evidence type="ECO:0000313" key="2">
    <source>
        <dbReference type="EMBL" id="GMR60618.1"/>
    </source>
</evidence>
<dbReference type="Proteomes" id="UP001328107">
    <property type="component" value="Unassembled WGS sequence"/>
</dbReference>